<sequence length="82" mass="9299">MEPIVKNFFQDQFLKPGILKCHCSKCQLDILLLALNQLTPRYTSTTQGEAYIKAIYMNAQMQSDVLKELTKAVSVIEANPNH</sequence>
<proteinExistence type="predicted"/>
<dbReference type="Proteomes" id="UP000054526">
    <property type="component" value="Unassembled WGS sequence"/>
</dbReference>
<gene>
    <name evidence="1" type="ORF">SD71_00720</name>
</gene>
<reference evidence="1 2" key="1">
    <citation type="submission" date="2014-12" db="EMBL/GenBank/DDBJ databases">
        <title>Draft genome sequence of Cohnella kolymensis strain B-2846.</title>
        <authorList>
            <person name="Karlyshev A.V."/>
            <person name="Kudryashova E.B."/>
        </authorList>
    </citation>
    <scope>NUCLEOTIDE SEQUENCE [LARGE SCALE GENOMIC DNA]</scope>
    <source>
        <strain evidence="1 2">VKM B-2846</strain>
    </source>
</reference>
<name>A0ABR5A9Q4_9BACL</name>
<keyword evidence="2" id="KW-1185">Reference proteome</keyword>
<evidence type="ECO:0008006" key="3">
    <source>
        <dbReference type="Google" id="ProtNLM"/>
    </source>
</evidence>
<accession>A0ABR5A9Q4</accession>
<dbReference type="Pfam" id="PF10719">
    <property type="entry name" value="ComFB"/>
    <property type="match status" value="1"/>
</dbReference>
<dbReference type="EMBL" id="JXAL01000001">
    <property type="protein sequence ID" value="KIL37716.1"/>
    <property type="molecule type" value="Genomic_DNA"/>
</dbReference>
<evidence type="ECO:0000313" key="2">
    <source>
        <dbReference type="Proteomes" id="UP000054526"/>
    </source>
</evidence>
<organism evidence="1 2">
    <name type="scientific">Cohnella kolymensis</name>
    <dbReference type="NCBI Taxonomy" id="1590652"/>
    <lineage>
        <taxon>Bacteria</taxon>
        <taxon>Bacillati</taxon>
        <taxon>Bacillota</taxon>
        <taxon>Bacilli</taxon>
        <taxon>Bacillales</taxon>
        <taxon>Paenibacillaceae</taxon>
        <taxon>Cohnella</taxon>
    </lineage>
</organism>
<dbReference type="InterPro" id="IPR019657">
    <property type="entry name" value="ComFB"/>
</dbReference>
<comment type="caution">
    <text evidence="1">The sequence shown here is derived from an EMBL/GenBank/DDBJ whole genome shotgun (WGS) entry which is preliminary data.</text>
</comment>
<evidence type="ECO:0000313" key="1">
    <source>
        <dbReference type="EMBL" id="KIL37716.1"/>
    </source>
</evidence>
<protein>
    <recommendedName>
        <fullName evidence="3">Competence protein ComFB</fullName>
    </recommendedName>
</protein>